<dbReference type="RefSeq" id="WP_158052258.1">
    <property type="nucleotide sequence ID" value="NZ_WBKB01000004.1"/>
</dbReference>
<proteinExistence type="inferred from homology"/>
<name>A0A7J5BAT2_9MICO</name>
<feature type="transmembrane region" description="Helical" evidence="9">
    <location>
        <begin position="183"/>
        <end position="203"/>
    </location>
</feature>
<feature type="compositionally biased region" description="Basic and acidic residues" evidence="8">
    <location>
        <begin position="1"/>
        <end position="19"/>
    </location>
</feature>
<feature type="transmembrane region" description="Helical" evidence="9">
    <location>
        <begin position="42"/>
        <end position="63"/>
    </location>
</feature>
<feature type="transmembrane region" description="Helical" evidence="9">
    <location>
        <begin position="310"/>
        <end position="332"/>
    </location>
</feature>
<evidence type="ECO:0000256" key="4">
    <source>
        <dbReference type="ARBA" id="ARBA00022475"/>
    </source>
</evidence>
<dbReference type="GO" id="GO:0033214">
    <property type="term" value="P:siderophore-iron import into cell"/>
    <property type="evidence" value="ECO:0007669"/>
    <property type="project" value="TreeGrafter"/>
</dbReference>
<evidence type="ECO:0000256" key="2">
    <source>
        <dbReference type="ARBA" id="ARBA00007935"/>
    </source>
</evidence>
<evidence type="ECO:0000256" key="1">
    <source>
        <dbReference type="ARBA" id="ARBA00004651"/>
    </source>
</evidence>
<dbReference type="InterPro" id="IPR037294">
    <property type="entry name" value="ABC_BtuC-like"/>
</dbReference>
<evidence type="ECO:0000256" key="5">
    <source>
        <dbReference type="ARBA" id="ARBA00022692"/>
    </source>
</evidence>
<keyword evidence="5 9" id="KW-0812">Transmembrane</keyword>
<keyword evidence="11" id="KW-1185">Reference proteome</keyword>
<dbReference type="PANTHER" id="PTHR30472">
    <property type="entry name" value="FERRIC ENTEROBACTIN TRANSPORT SYSTEM PERMEASE PROTEIN"/>
    <property type="match status" value="1"/>
</dbReference>
<comment type="similarity">
    <text evidence="2">Belongs to the binding-protein-dependent transport system permease family. FecCD subfamily.</text>
</comment>
<dbReference type="EMBL" id="WBKB01000004">
    <property type="protein sequence ID" value="KAB1643209.1"/>
    <property type="molecule type" value="Genomic_DNA"/>
</dbReference>
<dbReference type="CDD" id="cd06550">
    <property type="entry name" value="TM_ABC_iron-siderophores_like"/>
    <property type="match status" value="1"/>
</dbReference>
<dbReference type="Proteomes" id="UP000433493">
    <property type="component" value="Unassembled WGS sequence"/>
</dbReference>
<organism evidence="10 11">
    <name type="scientific">Gulosibacter chungangensis</name>
    <dbReference type="NCBI Taxonomy" id="979746"/>
    <lineage>
        <taxon>Bacteria</taxon>
        <taxon>Bacillati</taxon>
        <taxon>Actinomycetota</taxon>
        <taxon>Actinomycetes</taxon>
        <taxon>Micrococcales</taxon>
        <taxon>Microbacteriaceae</taxon>
        <taxon>Gulosibacter</taxon>
    </lineage>
</organism>
<dbReference type="SUPFAM" id="SSF81345">
    <property type="entry name" value="ABC transporter involved in vitamin B12 uptake, BtuC"/>
    <property type="match status" value="1"/>
</dbReference>
<comment type="caution">
    <text evidence="10">The sequence shown here is derived from an EMBL/GenBank/DDBJ whole genome shotgun (WGS) entry which is preliminary data.</text>
</comment>
<protein>
    <submittedName>
        <fullName evidence="10">Iron chelate uptake ABC transporter family permease subunit</fullName>
    </submittedName>
</protein>
<sequence>MSLDIDRTPASRASTDRARPRSVVTGTPIRLRRTSFIIRPRVIAIVTVLLILSLGLAVLALLLGSVQVPLSDLVASMFGQSAEHKHNLVIQNIRFPQVVAALSAGAALGVSGAVFQSISNNALGSPDIIGLTTGAATGAISQIIFFEAGPIQVTIGALIGGIGTAVVIYLLSLKGGVTGGFRLVLIGIGVGALLSSLNSLMMVRGDVELAFTANVWISGSVDNVKWDQALPTLIISLITIPVIAALAKRATMVEMGDDMARQLGVNAEHTRRILILLAVVLAGIATSSVGPISFIALASGQLAKLLTRSGSITVFASAVMGSFLLMLAHVITAVLPVHYTLPIGQVTGLIGGIYLAWLLTRSKQV</sequence>
<feature type="region of interest" description="Disordered" evidence="8">
    <location>
        <begin position="1"/>
        <end position="21"/>
    </location>
</feature>
<feature type="transmembrane region" description="Helical" evidence="9">
    <location>
        <begin position="95"/>
        <end position="115"/>
    </location>
</feature>
<dbReference type="InterPro" id="IPR000522">
    <property type="entry name" value="ABC_transptr_permease_BtuC"/>
</dbReference>
<keyword evidence="7 9" id="KW-0472">Membrane</keyword>
<dbReference type="OrthoDB" id="4455417at2"/>
<reference evidence="10 11" key="1">
    <citation type="submission" date="2019-09" db="EMBL/GenBank/DDBJ databases">
        <title>Phylogeny of genus Pseudoclavibacter and closely related genus.</title>
        <authorList>
            <person name="Li Y."/>
        </authorList>
    </citation>
    <scope>NUCLEOTIDE SEQUENCE [LARGE SCALE GENOMIC DNA]</scope>
    <source>
        <strain evidence="10 11">KCTC 13959</strain>
    </source>
</reference>
<evidence type="ECO:0000256" key="9">
    <source>
        <dbReference type="SAM" id="Phobius"/>
    </source>
</evidence>
<keyword evidence="3" id="KW-0813">Transport</keyword>
<evidence type="ECO:0000256" key="8">
    <source>
        <dbReference type="SAM" id="MobiDB-lite"/>
    </source>
</evidence>
<keyword evidence="6 9" id="KW-1133">Transmembrane helix</keyword>
<dbReference type="Pfam" id="PF01032">
    <property type="entry name" value="FecCD"/>
    <property type="match status" value="1"/>
</dbReference>
<evidence type="ECO:0000313" key="10">
    <source>
        <dbReference type="EMBL" id="KAB1643209.1"/>
    </source>
</evidence>
<evidence type="ECO:0000313" key="11">
    <source>
        <dbReference type="Proteomes" id="UP000433493"/>
    </source>
</evidence>
<feature type="transmembrane region" description="Helical" evidence="9">
    <location>
        <begin position="339"/>
        <end position="359"/>
    </location>
</feature>
<gene>
    <name evidence="10" type="ORF">F8O05_08295</name>
</gene>
<dbReference type="GO" id="GO:0005886">
    <property type="term" value="C:plasma membrane"/>
    <property type="evidence" value="ECO:0007669"/>
    <property type="project" value="UniProtKB-SubCell"/>
</dbReference>
<dbReference type="Gene3D" id="1.10.3470.10">
    <property type="entry name" value="ABC transporter involved in vitamin B12 uptake, BtuC"/>
    <property type="match status" value="1"/>
</dbReference>
<dbReference type="AlphaFoldDB" id="A0A7J5BAT2"/>
<feature type="transmembrane region" description="Helical" evidence="9">
    <location>
        <begin position="127"/>
        <end position="145"/>
    </location>
</feature>
<evidence type="ECO:0000256" key="7">
    <source>
        <dbReference type="ARBA" id="ARBA00023136"/>
    </source>
</evidence>
<evidence type="ECO:0000256" key="3">
    <source>
        <dbReference type="ARBA" id="ARBA00022448"/>
    </source>
</evidence>
<evidence type="ECO:0000256" key="6">
    <source>
        <dbReference type="ARBA" id="ARBA00022989"/>
    </source>
</evidence>
<accession>A0A7J5BAT2</accession>
<comment type="subcellular location">
    <subcellularLocation>
        <location evidence="1">Cell membrane</location>
        <topology evidence="1">Multi-pass membrane protein</topology>
    </subcellularLocation>
</comment>
<feature type="transmembrane region" description="Helical" evidence="9">
    <location>
        <begin position="273"/>
        <end position="298"/>
    </location>
</feature>
<dbReference type="PANTHER" id="PTHR30472:SF24">
    <property type="entry name" value="FERRIC ENTEROBACTIN TRANSPORT SYSTEM PERMEASE PROTEIN FEPG"/>
    <property type="match status" value="1"/>
</dbReference>
<feature type="transmembrane region" description="Helical" evidence="9">
    <location>
        <begin position="151"/>
        <end position="171"/>
    </location>
</feature>
<feature type="transmembrane region" description="Helical" evidence="9">
    <location>
        <begin position="229"/>
        <end position="247"/>
    </location>
</feature>
<keyword evidence="4" id="KW-1003">Cell membrane</keyword>
<dbReference type="GO" id="GO:0022857">
    <property type="term" value="F:transmembrane transporter activity"/>
    <property type="evidence" value="ECO:0007669"/>
    <property type="project" value="InterPro"/>
</dbReference>